<dbReference type="PANTHER" id="PTHR47623:SF1">
    <property type="entry name" value="OS09G0287300 PROTEIN"/>
    <property type="match status" value="1"/>
</dbReference>
<dbReference type="Proteomes" id="UP000293291">
    <property type="component" value="Unassembled WGS sequence"/>
</dbReference>
<dbReference type="PANTHER" id="PTHR47623">
    <property type="entry name" value="OS09G0287300 PROTEIN"/>
    <property type="match status" value="1"/>
</dbReference>
<comment type="caution">
    <text evidence="1">The sequence shown here is derived from an EMBL/GenBank/DDBJ whole genome shotgun (WGS) entry which is preliminary data.</text>
</comment>
<organism evidence="1 2">
    <name type="scientific">Nocardioides ganghwensis</name>
    <dbReference type="NCBI Taxonomy" id="252230"/>
    <lineage>
        <taxon>Bacteria</taxon>
        <taxon>Bacillati</taxon>
        <taxon>Actinomycetota</taxon>
        <taxon>Actinomycetes</taxon>
        <taxon>Propionibacteriales</taxon>
        <taxon>Nocardioidaceae</taxon>
        <taxon>Nocardioides</taxon>
    </lineage>
</organism>
<dbReference type="InterPro" id="IPR029033">
    <property type="entry name" value="His_PPase_superfam"/>
</dbReference>
<dbReference type="CDD" id="cd07067">
    <property type="entry name" value="HP_PGM_like"/>
    <property type="match status" value="1"/>
</dbReference>
<accession>A0A4Q2SCR5</accession>
<keyword evidence="2" id="KW-1185">Reference proteome</keyword>
<proteinExistence type="predicted"/>
<dbReference type="EMBL" id="SDWU01000007">
    <property type="protein sequence ID" value="RYC03085.1"/>
    <property type="molecule type" value="Genomic_DNA"/>
</dbReference>
<evidence type="ECO:0000313" key="2">
    <source>
        <dbReference type="Proteomes" id="UP000293291"/>
    </source>
</evidence>
<sequence length="170" mass="18144">MSRRLVVMRHARAEHSAPTDHVRALADRGRSDAEAAGRRLREHGLAPDAVLVSDALRTRQTWEHVALGAGWDEDLADFSEALYAAGTDSAFDLLRETDASVRTLVVIGHNPTMASLAELVDDGEGDAAATTGMLTRGFPTAAVAVFTVECVWADLGPGRARLDAFHLGDA</sequence>
<evidence type="ECO:0000313" key="1">
    <source>
        <dbReference type="EMBL" id="RYC03085.1"/>
    </source>
</evidence>
<dbReference type="Gene3D" id="3.40.50.1240">
    <property type="entry name" value="Phosphoglycerate mutase-like"/>
    <property type="match status" value="1"/>
</dbReference>
<gene>
    <name evidence="1" type="ORF">EUA07_07410</name>
</gene>
<name>A0A4Q2SCR5_9ACTN</name>
<reference evidence="1 2" key="1">
    <citation type="submission" date="2019-01" db="EMBL/GenBank/DDBJ databases">
        <title>Novel species of Nocardioides.</title>
        <authorList>
            <person name="Liu Q."/>
            <person name="Xin Y.-H."/>
        </authorList>
    </citation>
    <scope>NUCLEOTIDE SEQUENCE [LARGE SCALE GENOMIC DNA]</scope>
    <source>
        <strain evidence="1 2">CGMCC 4.6875</strain>
    </source>
</reference>
<dbReference type="Pfam" id="PF00300">
    <property type="entry name" value="His_Phos_1"/>
    <property type="match status" value="1"/>
</dbReference>
<dbReference type="SMART" id="SM00855">
    <property type="entry name" value="PGAM"/>
    <property type="match status" value="1"/>
</dbReference>
<protein>
    <submittedName>
        <fullName evidence="1">Histidine phosphatase family protein</fullName>
    </submittedName>
</protein>
<dbReference type="AlphaFoldDB" id="A0A4Q2SCR5"/>
<dbReference type="SUPFAM" id="SSF53254">
    <property type="entry name" value="Phosphoglycerate mutase-like"/>
    <property type="match status" value="1"/>
</dbReference>
<dbReference type="OrthoDB" id="9810154at2"/>
<dbReference type="InterPro" id="IPR013078">
    <property type="entry name" value="His_Pase_superF_clade-1"/>
</dbReference>